<dbReference type="PIRSF" id="PIRSF017082">
    <property type="entry name" value="YflP"/>
    <property type="match status" value="1"/>
</dbReference>
<reference evidence="3 4" key="1">
    <citation type="submission" date="2022-06" db="EMBL/GenBank/DDBJ databases">
        <title>Roseomonas CN29.</title>
        <authorList>
            <person name="Cheng Y."/>
            <person name="He X."/>
        </authorList>
    </citation>
    <scope>NUCLEOTIDE SEQUENCE [LARGE SCALE GENOMIC DNA]</scope>
    <source>
        <strain evidence="3 4">CN29</strain>
    </source>
</reference>
<name>A0ABT1WY50_9PROT</name>
<accession>A0ABT1WY50</accession>
<keyword evidence="4" id="KW-1185">Reference proteome</keyword>
<comment type="caution">
    <text evidence="3">The sequence shown here is derived from an EMBL/GenBank/DDBJ whole genome shotgun (WGS) entry which is preliminary data.</text>
</comment>
<feature type="signal peptide" evidence="2">
    <location>
        <begin position="1"/>
        <end position="22"/>
    </location>
</feature>
<evidence type="ECO:0000256" key="2">
    <source>
        <dbReference type="SAM" id="SignalP"/>
    </source>
</evidence>
<protein>
    <submittedName>
        <fullName evidence="3">Tripartite tricarboxylate transporter substrate binding protein</fullName>
    </submittedName>
</protein>
<dbReference type="Gene3D" id="3.40.190.150">
    <property type="entry name" value="Bordetella uptake gene, domain 1"/>
    <property type="match status" value="1"/>
</dbReference>
<dbReference type="EMBL" id="JANJOU010000001">
    <property type="protein sequence ID" value="MCR0980773.1"/>
    <property type="molecule type" value="Genomic_DNA"/>
</dbReference>
<dbReference type="Proteomes" id="UP001524642">
    <property type="component" value="Unassembled WGS sequence"/>
</dbReference>
<dbReference type="CDD" id="cd07012">
    <property type="entry name" value="PBP2_Bug_TTT"/>
    <property type="match status" value="1"/>
</dbReference>
<feature type="chain" id="PRO_5046388625" evidence="2">
    <location>
        <begin position="23"/>
        <end position="324"/>
    </location>
</feature>
<dbReference type="Pfam" id="PF03401">
    <property type="entry name" value="TctC"/>
    <property type="match status" value="1"/>
</dbReference>
<dbReference type="InterPro" id="IPR042100">
    <property type="entry name" value="Bug_dom1"/>
</dbReference>
<gene>
    <name evidence="3" type="ORF">NRP21_01770</name>
</gene>
<proteinExistence type="inferred from homology"/>
<keyword evidence="2" id="KW-0732">Signal</keyword>
<dbReference type="RefSeq" id="WP_257714442.1">
    <property type="nucleotide sequence ID" value="NZ_JANJOU010000001.1"/>
</dbReference>
<sequence>MLKRRHALALPALALMARPALAAWPERPIRVVVPYAAGGNIDVVSRLLAPALTERLGQPVVVDNRPGAGGSLGAEQVARAAPDGYTLLAGSNGPITVNPLVQARLPYDPLRDLVPVALVNAVPLVLIVGGANPPATLAAAIAESRAKPGSFTTGTPGAGSTAHLALELFNNASGAELTHVPYRGGGAVVPDLIAGNIRAMFVELSTALPLHKEGKGRILAVASKSRAPQLPDVPTFVEAGVRDFTAASYCGLLAPRGTPAAAVSAIRDAVAAATNDGTIRAKLEGMGSEVASGAEQTPDGFMAFLRRQAEDGKRAAEIAGLKPE</sequence>
<dbReference type="PANTHER" id="PTHR42928:SF5">
    <property type="entry name" value="BLR1237 PROTEIN"/>
    <property type="match status" value="1"/>
</dbReference>
<dbReference type="InterPro" id="IPR005064">
    <property type="entry name" value="BUG"/>
</dbReference>
<dbReference type="PANTHER" id="PTHR42928">
    <property type="entry name" value="TRICARBOXYLATE-BINDING PROTEIN"/>
    <property type="match status" value="1"/>
</dbReference>
<comment type="similarity">
    <text evidence="1">Belongs to the UPF0065 (bug) family.</text>
</comment>
<evidence type="ECO:0000313" key="3">
    <source>
        <dbReference type="EMBL" id="MCR0980773.1"/>
    </source>
</evidence>
<evidence type="ECO:0000313" key="4">
    <source>
        <dbReference type="Proteomes" id="UP001524642"/>
    </source>
</evidence>
<evidence type="ECO:0000256" key="1">
    <source>
        <dbReference type="ARBA" id="ARBA00006987"/>
    </source>
</evidence>
<dbReference type="Gene3D" id="3.40.190.10">
    <property type="entry name" value="Periplasmic binding protein-like II"/>
    <property type="match status" value="1"/>
</dbReference>
<dbReference type="SUPFAM" id="SSF53850">
    <property type="entry name" value="Periplasmic binding protein-like II"/>
    <property type="match status" value="1"/>
</dbReference>
<organism evidence="3 4">
    <name type="scientific">Roseomonas populi</name>
    <dbReference type="NCBI Taxonomy" id="3121582"/>
    <lineage>
        <taxon>Bacteria</taxon>
        <taxon>Pseudomonadati</taxon>
        <taxon>Pseudomonadota</taxon>
        <taxon>Alphaproteobacteria</taxon>
        <taxon>Acetobacterales</taxon>
        <taxon>Roseomonadaceae</taxon>
        <taxon>Roseomonas</taxon>
    </lineage>
</organism>